<name>A0A699U137_TANCI</name>
<evidence type="ECO:0000313" key="1">
    <source>
        <dbReference type="EMBL" id="GFD15076.1"/>
    </source>
</evidence>
<evidence type="ECO:0008006" key="2">
    <source>
        <dbReference type="Google" id="ProtNLM"/>
    </source>
</evidence>
<protein>
    <recommendedName>
        <fullName evidence="2">Reverse transcriptase domain-containing protein</fullName>
    </recommendedName>
</protein>
<reference evidence="1" key="1">
    <citation type="journal article" date="2019" name="Sci. Rep.">
        <title>Draft genome of Tanacetum cinerariifolium, the natural source of mosquito coil.</title>
        <authorList>
            <person name="Yamashiro T."/>
            <person name="Shiraishi A."/>
            <person name="Satake H."/>
            <person name="Nakayama K."/>
        </authorList>
    </citation>
    <scope>NUCLEOTIDE SEQUENCE</scope>
</reference>
<sequence>KINLLISKIEALNVDPTSSSDFVLKSPSSCLIPVEDNDFFSKKFETFPELETFKFNMEEKNSGSTTIYADISPSDFDHFHFKIEPDPGELTSIVDFGIYENVLSTTNVNLSPEDYQSPLFAYVVWIFLSFLT</sequence>
<feature type="non-terminal residue" evidence="1">
    <location>
        <position position="1"/>
    </location>
</feature>
<dbReference type="AlphaFoldDB" id="A0A699U137"/>
<proteinExistence type="predicted"/>
<comment type="caution">
    <text evidence="1">The sequence shown here is derived from an EMBL/GenBank/DDBJ whole genome shotgun (WGS) entry which is preliminary data.</text>
</comment>
<accession>A0A699U137</accession>
<gene>
    <name evidence="1" type="ORF">Tci_887045</name>
</gene>
<feature type="non-terminal residue" evidence="1">
    <location>
        <position position="132"/>
    </location>
</feature>
<dbReference type="EMBL" id="BKCJ011283881">
    <property type="protein sequence ID" value="GFD15076.1"/>
    <property type="molecule type" value="Genomic_DNA"/>
</dbReference>
<organism evidence="1">
    <name type="scientific">Tanacetum cinerariifolium</name>
    <name type="common">Dalmatian daisy</name>
    <name type="synonym">Chrysanthemum cinerariifolium</name>
    <dbReference type="NCBI Taxonomy" id="118510"/>
    <lineage>
        <taxon>Eukaryota</taxon>
        <taxon>Viridiplantae</taxon>
        <taxon>Streptophyta</taxon>
        <taxon>Embryophyta</taxon>
        <taxon>Tracheophyta</taxon>
        <taxon>Spermatophyta</taxon>
        <taxon>Magnoliopsida</taxon>
        <taxon>eudicotyledons</taxon>
        <taxon>Gunneridae</taxon>
        <taxon>Pentapetalae</taxon>
        <taxon>asterids</taxon>
        <taxon>campanulids</taxon>
        <taxon>Asterales</taxon>
        <taxon>Asteraceae</taxon>
        <taxon>Asteroideae</taxon>
        <taxon>Anthemideae</taxon>
        <taxon>Anthemidinae</taxon>
        <taxon>Tanacetum</taxon>
    </lineage>
</organism>